<evidence type="ECO:0000313" key="13">
    <source>
        <dbReference type="Proteomes" id="UP001183202"/>
    </source>
</evidence>
<evidence type="ECO:0000256" key="9">
    <source>
        <dbReference type="ARBA" id="ARBA00030169"/>
    </source>
</evidence>
<dbReference type="Gene3D" id="3.50.30.40">
    <property type="entry name" value="Ribonuclease E inhibitor RraA/RraA-like"/>
    <property type="match status" value="1"/>
</dbReference>
<comment type="caution">
    <text evidence="12">The sequence shown here is derived from an EMBL/GenBank/DDBJ whole genome shotgun (WGS) entry which is preliminary data.</text>
</comment>
<evidence type="ECO:0000256" key="2">
    <source>
        <dbReference type="ARBA" id="ARBA00001968"/>
    </source>
</evidence>
<comment type="subunit">
    <text evidence="4">Homotrimer.</text>
</comment>
<evidence type="ECO:0000256" key="1">
    <source>
        <dbReference type="ARBA" id="ARBA00001342"/>
    </source>
</evidence>
<evidence type="ECO:0000256" key="10">
    <source>
        <dbReference type="ARBA" id="ARBA00032305"/>
    </source>
</evidence>
<comment type="similarity">
    <text evidence="3">Belongs to the class II aldolase/RraA-like family.</text>
</comment>
<evidence type="ECO:0000313" key="12">
    <source>
        <dbReference type="EMBL" id="MDT0351860.1"/>
    </source>
</evidence>
<evidence type="ECO:0000256" key="5">
    <source>
        <dbReference type="ARBA" id="ARBA00012213"/>
    </source>
</evidence>
<organism evidence="12 13">
    <name type="scientific">Pseudonocardia charpentierae</name>
    <dbReference type="NCBI Taxonomy" id="3075545"/>
    <lineage>
        <taxon>Bacteria</taxon>
        <taxon>Bacillati</taxon>
        <taxon>Actinomycetota</taxon>
        <taxon>Actinomycetes</taxon>
        <taxon>Pseudonocardiales</taxon>
        <taxon>Pseudonocardiaceae</taxon>
        <taxon>Pseudonocardia</taxon>
    </lineage>
</organism>
<dbReference type="Proteomes" id="UP001183202">
    <property type="component" value="Unassembled WGS sequence"/>
</dbReference>
<comment type="catalytic activity">
    <reaction evidence="1">
        <text>4-hydroxy-4-methyl-2-oxoglutarate = 2 pyruvate</text>
        <dbReference type="Rhea" id="RHEA:22748"/>
        <dbReference type="ChEBI" id="CHEBI:15361"/>
        <dbReference type="ChEBI" id="CHEBI:58276"/>
        <dbReference type="EC" id="4.1.3.17"/>
    </reaction>
</comment>
<dbReference type="EC" id="4.1.1.112" evidence="6"/>
<evidence type="ECO:0000256" key="8">
    <source>
        <dbReference type="ARBA" id="ARBA00025046"/>
    </source>
</evidence>
<evidence type="ECO:0000256" key="11">
    <source>
        <dbReference type="ARBA" id="ARBA00047973"/>
    </source>
</evidence>
<reference evidence="13" key="1">
    <citation type="submission" date="2023-07" db="EMBL/GenBank/DDBJ databases">
        <title>30 novel species of actinomycetes from the DSMZ collection.</title>
        <authorList>
            <person name="Nouioui I."/>
        </authorList>
    </citation>
    <scope>NUCLEOTIDE SEQUENCE [LARGE SCALE GENOMIC DNA]</scope>
    <source>
        <strain evidence="13">DSM 45834</strain>
    </source>
</reference>
<evidence type="ECO:0000256" key="7">
    <source>
        <dbReference type="ARBA" id="ARBA00016549"/>
    </source>
</evidence>
<dbReference type="PANTHER" id="PTHR33254:SF16">
    <property type="entry name" value="BLR3842 PROTEIN"/>
    <property type="match status" value="1"/>
</dbReference>
<dbReference type="Pfam" id="PF03737">
    <property type="entry name" value="RraA-like"/>
    <property type="match status" value="1"/>
</dbReference>
<dbReference type="EC" id="4.1.3.17" evidence="5"/>
<dbReference type="PANTHER" id="PTHR33254">
    <property type="entry name" value="4-HYDROXY-4-METHYL-2-OXOGLUTARATE ALDOLASE 3-RELATED"/>
    <property type="match status" value="1"/>
</dbReference>
<accession>A0ABU2ND34</accession>
<proteinExistence type="inferred from homology"/>
<name>A0ABU2ND34_9PSEU</name>
<comment type="function">
    <text evidence="8">Catalyzes the aldol cleavage of 4-hydroxy-4-methyl-2-oxoglutarate (HMG) into 2 molecules of pyruvate. Also contains a secondary oxaloacetate (OAA) decarboxylase activity due to the common pyruvate enolate transition state formed following C-C bond cleavage in the retro-aldol and decarboxylation reactions.</text>
</comment>
<comment type="cofactor">
    <cofactor evidence="2">
        <name>a divalent metal cation</name>
        <dbReference type="ChEBI" id="CHEBI:60240"/>
    </cofactor>
</comment>
<protein>
    <recommendedName>
        <fullName evidence="7">Putative 4-hydroxy-4-methyl-2-oxoglutarate aldolase</fullName>
        <ecNumber evidence="6">4.1.1.112</ecNumber>
        <ecNumber evidence="5">4.1.3.17</ecNumber>
    </recommendedName>
    <alternativeName>
        <fullName evidence="10">Oxaloacetate decarboxylase</fullName>
    </alternativeName>
    <alternativeName>
        <fullName evidence="9">RraA-like protein</fullName>
    </alternativeName>
</protein>
<evidence type="ECO:0000256" key="4">
    <source>
        <dbReference type="ARBA" id="ARBA00011233"/>
    </source>
</evidence>
<comment type="catalytic activity">
    <reaction evidence="11">
        <text>oxaloacetate + H(+) = pyruvate + CO2</text>
        <dbReference type="Rhea" id="RHEA:15641"/>
        <dbReference type="ChEBI" id="CHEBI:15361"/>
        <dbReference type="ChEBI" id="CHEBI:15378"/>
        <dbReference type="ChEBI" id="CHEBI:16452"/>
        <dbReference type="ChEBI" id="CHEBI:16526"/>
        <dbReference type="EC" id="4.1.1.112"/>
    </reaction>
</comment>
<dbReference type="CDD" id="cd16841">
    <property type="entry name" value="RraA_family"/>
    <property type="match status" value="1"/>
</dbReference>
<dbReference type="InterPro" id="IPR005493">
    <property type="entry name" value="RraA/RraA-like"/>
</dbReference>
<gene>
    <name evidence="12" type="ORF">RM445_20245</name>
</gene>
<dbReference type="RefSeq" id="WP_311558345.1">
    <property type="nucleotide sequence ID" value="NZ_JAVREJ010000015.1"/>
</dbReference>
<dbReference type="SUPFAM" id="SSF89562">
    <property type="entry name" value="RraA-like"/>
    <property type="match status" value="1"/>
</dbReference>
<dbReference type="NCBIfam" id="NF006093">
    <property type="entry name" value="PRK08245.1"/>
    <property type="match status" value="1"/>
</dbReference>
<dbReference type="InterPro" id="IPR036704">
    <property type="entry name" value="RraA/RraA-like_sf"/>
</dbReference>
<keyword evidence="13" id="KW-1185">Reference proteome</keyword>
<sequence>MTAPDLEPLPDGVLETLRQVSTSTIATQLYKRGFRQPQLLGVKPISEVADGFVGEAFTMRFIPMREDVDGVDPYRSGNTFQWEAFEALQPGQVLVVDSYRTATAASGGDMLMTRAWKRGAAAVVTDGGLRDGHVLAQMPFPTYASEITITTRAAQHHVADLNVPIGCAGVAVYPGDVLIGDRDGVLVIPRHLAAEVAEQGLEQEKLEAFVSTKIHAGEPLWGNYPPGDEVKAEYQASLKEADGSPGPGENPS</sequence>
<evidence type="ECO:0000256" key="6">
    <source>
        <dbReference type="ARBA" id="ARBA00012947"/>
    </source>
</evidence>
<evidence type="ECO:0000256" key="3">
    <source>
        <dbReference type="ARBA" id="ARBA00008621"/>
    </source>
</evidence>
<dbReference type="EMBL" id="JAVREJ010000015">
    <property type="protein sequence ID" value="MDT0351860.1"/>
    <property type="molecule type" value="Genomic_DNA"/>
</dbReference>